<proteinExistence type="predicted"/>
<dbReference type="InterPro" id="IPR039422">
    <property type="entry name" value="MarR/SlyA-like"/>
</dbReference>
<keyword evidence="3" id="KW-1185">Reference proteome</keyword>
<dbReference type="Proteomes" id="UP000244978">
    <property type="component" value="Unassembled WGS sequence"/>
</dbReference>
<feature type="domain" description="HTH marR-type" evidence="1">
    <location>
        <begin position="1"/>
        <end position="128"/>
    </location>
</feature>
<dbReference type="InterPro" id="IPR011991">
    <property type="entry name" value="ArsR-like_HTH"/>
</dbReference>
<dbReference type="GO" id="GO:0003700">
    <property type="term" value="F:DNA-binding transcription factor activity"/>
    <property type="evidence" value="ECO:0007669"/>
    <property type="project" value="InterPro"/>
</dbReference>
<dbReference type="OrthoDB" id="162531at2"/>
<reference evidence="3" key="1">
    <citation type="submission" date="2018-04" db="EMBL/GenBank/DDBJ databases">
        <authorList>
            <person name="Liu S."/>
            <person name="Wang Z."/>
            <person name="Li J."/>
        </authorList>
    </citation>
    <scope>NUCLEOTIDE SEQUENCE [LARGE SCALE GENOMIC DNA]</scope>
    <source>
        <strain evidence="3">S1194</strain>
    </source>
</reference>
<evidence type="ECO:0000313" key="2">
    <source>
        <dbReference type="EMBL" id="PWB98509.1"/>
    </source>
</evidence>
<gene>
    <name evidence="2" type="ORF">DF220_07765</name>
</gene>
<protein>
    <submittedName>
        <fullName evidence="2">MarR family transcriptional regulator</fullName>
    </submittedName>
</protein>
<dbReference type="Gene3D" id="1.10.10.10">
    <property type="entry name" value="Winged helix-like DNA-binding domain superfamily/Winged helix DNA-binding domain"/>
    <property type="match status" value="1"/>
</dbReference>
<comment type="caution">
    <text evidence="2">The sequence shown here is derived from an EMBL/GenBank/DDBJ whole genome shotgun (WGS) entry which is preliminary data.</text>
</comment>
<dbReference type="InterPro" id="IPR036390">
    <property type="entry name" value="WH_DNA-bd_sf"/>
</dbReference>
<evidence type="ECO:0000259" key="1">
    <source>
        <dbReference type="PROSITE" id="PS50995"/>
    </source>
</evidence>
<name>A0A2U1T3R3_9MICO</name>
<dbReference type="KEGG" id="salc:C2138_12720"/>
<dbReference type="SUPFAM" id="SSF46785">
    <property type="entry name" value="Winged helix' DNA-binding domain"/>
    <property type="match status" value="1"/>
</dbReference>
<sequence length="148" mass="16512">MLLRQLIQLSDDFERHMGKELTVNPTDLQAMQHLIMRGPMSPTDIAKALGMSTAAATVVVDRLTKVGHVTREKHPTDRRGIVVVPAPESVARAIRGLLPMITGIDEVIHEFEPQEQAVITEYLRRVVKVYRESIPSAEDEAAHAEVRT</sequence>
<dbReference type="PROSITE" id="PS50995">
    <property type="entry name" value="HTH_MARR_2"/>
    <property type="match status" value="1"/>
</dbReference>
<dbReference type="CDD" id="cd00090">
    <property type="entry name" value="HTH_ARSR"/>
    <property type="match status" value="1"/>
</dbReference>
<dbReference type="PRINTS" id="PR00598">
    <property type="entry name" value="HTHMARR"/>
</dbReference>
<accession>A0A2U1T3R3</accession>
<evidence type="ECO:0000313" key="3">
    <source>
        <dbReference type="Proteomes" id="UP000244978"/>
    </source>
</evidence>
<organism evidence="2 3">
    <name type="scientific">Homoserinimonas hongtaonis</name>
    <dbReference type="NCBI Taxonomy" id="2079791"/>
    <lineage>
        <taxon>Bacteria</taxon>
        <taxon>Bacillati</taxon>
        <taxon>Actinomycetota</taxon>
        <taxon>Actinomycetes</taxon>
        <taxon>Micrococcales</taxon>
        <taxon>Microbacteriaceae</taxon>
        <taxon>Homoserinimonas</taxon>
    </lineage>
</organism>
<dbReference type="PANTHER" id="PTHR33164">
    <property type="entry name" value="TRANSCRIPTIONAL REGULATOR, MARR FAMILY"/>
    <property type="match status" value="1"/>
</dbReference>
<dbReference type="InterPro" id="IPR000835">
    <property type="entry name" value="HTH_MarR-typ"/>
</dbReference>
<dbReference type="InterPro" id="IPR036388">
    <property type="entry name" value="WH-like_DNA-bd_sf"/>
</dbReference>
<dbReference type="EMBL" id="QEEX01000001">
    <property type="protein sequence ID" value="PWB98509.1"/>
    <property type="molecule type" value="Genomic_DNA"/>
</dbReference>
<dbReference type="SMART" id="SM00347">
    <property type="entry name" value="HTH_MARR"/>
    <property type="match status" value="1"/>
</dbReference>
<dbReference type="PANTHER" id="PTHR33164:SF106">
    <property type="entry name" value="TRANSCRIPTIONAL REGULATORY PROTEIN"/>
    <property type="match status" value="1"/>
</dbReference>
<dbReference type="GO" id="GO:0006950">
    <property type="term" value="P:response to stress"/>
    <property type="evidence" value="ECO:0007669"/>
    <property type="project" value="TreeGrafter"/>
</dbReference>
<dbReference type="Pfam" id="PF12802">
    <property type="entry name" value="MarR_2"/>
    <property type="match status" value="1"/>
</dbReference>
<dbReference type="AlphaFoldDB" id="A0A2U1T3R3"/>